<dbReference type="AlphaFoldDB" id="A2F7J1"/>
<reference evidence="4" key="1">
    <citation type="submission" date="2006-10" db="EMBL/GenBank/DDBJ databases">
        <authorList>
            <person name="Amadeo P."/>
            <person name="Zhao Q."/>
            <person name="Wortman J."/>
            <person name="Fraser-Liggett C."/>
            <person name="Carlton J."/>
        </authorList>
    </citation>
    <scope>NUCLEOTIDE SEQUENCE</scope>
    <source>
        <strain evidence="4">G3</strain>
    </source>
</reference>
<dbReference type="Proteomes" id="UP000001542">
    <property type="component" value="Unassembled WGS sequence"/>
</dbReference>
<feature type="compositionally biased region" description="Basic and acidic residues" evidence="1">
    <location>
        <begin position="103"/>
        <end position="115"/>
    </location>
</feature>
<dbReference type="InterPro" id="IPR013783">
    <property type="entry name" value="Ig-like_fold"/>
</dbReference>
<dbReference type="EMBL" id="DS113648">
    <property type="protein sequence ID" value="EAX99149.1"/>
    <property type="molecule type" value="Genomic_DNA"/>
</dbReference>
<dbReference type="Gene3D" id="2.60.40.10">
    <property type="entry name" value="Immunoglobulins"/>
    <property type="match status" value="1"/>
</dbReference>
<dbReference type="VEuPathDB" id="TrichDB:TVAGG3_0179570"/>
<evidence type="ECO:0000313" key="4">
    <source>
        <dbReference type="EMBL" id="EAX99149.1"/>
    </source>
</evidence>
<feature type="region of interest" description="Disordered" evidence="1">
    <location>
        <begin position="20"/>
        <end position="42"/>
    </location>
</feature>
<sequence length="406" mass="46241">MLLILLLLGKAVATDNAKYFSSSSSNDEQGNNEQKNQRFDEIPLNKESIDNINQNEDDGQVSMDDILKLQREKQLQNKQHEIAKNEQKETHDTNTNHQNTQNEAKEQHQKEKSDGDFDPAEFNIPIIDPDEEDYDEELTHEKIKKLRKQKAKLGVQILPFGESFHHETKKNETVKEVYDEEAEYLDTIQFYPPDSEMYDEQKFNTCEGPNTIRIPDGSCKCSPGFEFGDPAAENGCWSCESKCHRDATCHYSGKCLCKNGFIGDGIHSCKKVVPSIKEIVPTKGRHIGGEQIRVFYKADSSTETISSIYCKFGQDIIEGQVETNDSALCITPRGEGDSNTDFQISFSGNDWSNTVKFNFYNETTKIRRKVIYGSIVFIIVVILSLLKRRVTNNASGEQRPFLYVKE</sequence>
<evidence type="ECO:0000256" key="2">
    <source>
        <dbReference type="SAM" id="Phobius"/>
    </source>
</evidence>
<gene>
    <name evidence="4" type="ORF">TVAG_115530</name>
</gene>
<keyword evidence="2" id="KW-1133">Transmembrane helix</keyword>
<reference evidence="4" key="2">
    <citation type="journal article" date="2007" name="Science">
        <title>Draft genome sequence of the sexually transmitted pathogen Trichomonas vaginalis.</title>
        <authorList>
            <person name="Carlton J.M."/>
            <person name="Hirt R.P."/>
            <person name="Silva J.C."/>
            <person name="Delcher A.L."/>
            <person name="Schatz M."/>
            <person name="Zhao Q."/>
            <person name="Wortman J.R."/>
            <person name="Bidwell S.L."/>
            <person name="Alsmark U.C.M."/>
            <person name="Besteiro S."/>
            <person name="Sicheritz-Ponten T."/>
            <person name="Noel C.J."/>
            <person name="Dacks J.B."/>
            <person name="Foster P.G."/>
            <person name="Simillion C."/>
            <person name="Van de Peer Y."/>
            <person name="Miranda-Saavedra D."/>
            <person name="Barton G.J."/>
            <person name="Westrop G.D."/>
            <person name="Mueller S."/>
            <person name="Dessi D."/>
            <person name="Fiori P.L."/>
            <person name="Ren Q."/>
            <person name="Paulsen I."/>
            <person name="Zhang H."/>
            <person name="Bastida-Corcuera F.D."/>
            <person name="Simoes-Barbosa A."/>
            <person name="Brown M.T."/>
            <person name="Hayes R.D."/>
            <person name="Mukherjee M."/>
            <person name="Okumura C.Y."/>
            <person name="Schneider R."/>
            <person name="Smith A.J."/>
            <person name="Vanacova S."/>
            <person name="Villalvazo M."/>
            <person name="Haas B.J."/>
            <person name="Pertea M."/>
            <person name="Feldblyum T.V."/>
            <person name="Utterback T.R."/>
            <person name="Shu C.L."/>
            <person name="Osoegawa K."/>
            <person name="de Jong P.J."/>
            <person name="Hrdy I."/>
            <person name="Horvathova L."/>
            <person name="Zubacova Z."/>
            <person name="Dolezal P."/>
            <person name="Malik S.B."/>
            <person name="Logsdon J.M. Jr."/>
            <person name="Henze K."/>
            <person name="Gupta A."/>
            <person name="Wang C.C."/>
            <person name="Dunne R.L."/>
            <person name="Upcroft J.A."/>
            <person name="Upcroft P."/>
            <person name="White O."/>
            <person name="Salzberg S.L."/>
            <person name="Tang P."/>
            <person name="Chiu C.-H."/>
            <person name="Lee Y.-S."/>
            <person name="Embley T.M."/>
            <person name="Coombs G.H."/>
            <person name="Mottram J.C."/>
            <person name="Tachezy J."/>
            <person name="Fraser-Liggett C.M."/>
            <person name="Johnson P.J."/>
        </authorList>
    </citation>
    <scope>NUCLEOTIDE SEQUENCE [LARGE SCALE GENOMIC DNA]</scope>
    <source>
        <strain evidence="4">G3</strain>
    </source>
</reference>
<dbReference type="OrthoDB" id="10045365at2759"/>
<organism evidence="4 5">
    <name type="scientific">Trichomonas vaginalis (strain ATCC PRA-98 / G3)</name>
    <dbReference type="NCBI Taxonomy" id="412133"/>
    <lineage>
        <taxon>Eukaryota</taxon>
        <taxon>Metamonada</taxon>
        <taxon>Parabasalia</taxon>
        <taxon>Trichomonadida</taxon>
        <taxon>Trichomonadidae</taxon>
        <taxon>Trichomonas</taxon>
    </lineage>
</organism>
<dbReference type="VEuPathDB" id="TrichDB:TVAG_115530"/>
<feature type="compositionally biased region" description="Polar residues" evidence="1">
    <location>
        <begin position="20"/>
        <end position="34"/>
    </location>
</feature>
<name>A2F7J1_TRIV3</name>
<feature type="compositionally biased region" description="Basic and acidic residues" evidence="1">
    <location>
        <begin position="83"/>
        <end position="94"/>
    </location>
</feature>
<dbReference type="InParanoid" id="A2F7J1"/>
<feature type="domain" description="EGF-like" evidence="3">
    <location>
        <begin position="255"/>
        <end position="269"/>
    </location>
</feature>
<protein>
    <recommendedName>
        <fullName evidence="3">EGF-like domain-containing protein</fullName>
    </recommendedName>
</protein>
<feature type="transmembrane region" description="Helical" evidence="2">
    <location>
        <begin position="370"/>
        <end position="386"/>
    </location>
</feature>
<evidence type="ECO:0000259" key="3">
    <source>
        <dbReference type="PROSITE" id="PS01186"/>
    </source>
</evidence>
<dbReference type="PROSITE" id="PS01186">
    <property type="entry name" value="EGF_2"/>
    <property type="match status" value="1"/>
</dbReference>
<evidence type="ECO:0000256" key="1">
    <source>
        <dbReference type="SAM" id="MobiDB-lite"/>
    </source>
</evidence>
<evidence type="ECO:0000313" key="5">
    <source>
        <dbReference type="Proteomes" id="UP000001542"/>
    </source>
</evidence>
<accession>A2F7J1</accession>
<dbReference type="InterPro" id="IPR000742">
    <property type="entry name" value="EGF"/>
</dbReference>
<feature type="region of interest" description="Disordered" evidence="1">
    <location>
        <begin position="83"/>
        <end position="119"/>
    </location>
</feature>
<keyword evidence="2" id="KW-0472">Membrane</keyword>
<dbReference type="RefSeq" id="XP_001312079.1">
    <property type="nucleotide sequence ID" value="XM_001312078.1"/>
</dbReference>
<dbReference type="KEGG" id="tva:4756954"/>
<proteinExistence type="predicted"/>
<keyword evidence="5" id="KW-1185">Reference proteome</keyword>
<keyword evidence="2" id="KW-0812">Transmembrane</keyword>